<dbReference type="SUPFAM" id="SSF69754">
    <property type="entry name" value="Ribosome binding protein Y (YfiA homologue)"/>
    <property type="match status" value="1"/>
</dbReference>
<dbReference type="NCBIfam" id="TIGR00741">
    <property type="entry name" value="yfiA"/>
    <property type="match status" value="1"/>
</dbReference>
<dbReference type="Gene3D" id="3.30.505.50">
    <property type="entry name" value="Sigma 54 modulation/S30EA ribosomal protein, C-terminal domain"/>
    <property type="match status" value="1"/>
</dbReference>
<protein>
    <submittedName>
        <fullName evidence="3">Unannotated protein</fullName>
    </submittedName>
</protein>
<evidence type="ECO:0000259" key="2">
    <source>
        <dbReference type="Pfam" id="PF16321"/>
    </source>
</evidence>
<organism evidence="3">
    <name type="scientific">freshwater metagenome</name>
    <dbReference type="NCBI Taxonomy" id="449393"/>
    <lineage>
        <taxon>unclassified sequences</taxon>
        <taxon>metagenomes</taxon>
        <taxon>ecological metagenomes</taxon>
    </lineage>
</organism>
<dbReference type="EMBL" id="CAFBNO010000053">
    <property type="protein sequence ID" value="CAB4959272.1"/>
    <property type="molecule type" value="Genomic_DNA"/>
</dbReference>
<feature type="domain" description="Sigma 54 modulation/S30EA ribosomal protein C-terminal" evidence="2">
    <location>
        <begin position="149"/>
        <end position="200"/>
    </location>
</feature>
<keyword evidence="1" id="KW-0810">Translation regulation</keyword>
<dbReference type="InterPro" id="IPR036567">
    <property type="entry name" value="RHF-like"/>
</dbReference>
<dbReference type="InterPro" id="IPR038416">
    <property type="entry name" value="Ribosom_S30AE_C_sf"/>
</dbReference>
<dbReference type="AlphaFoldDB" id="A0A6J7KXI1"/>
<dbReference type="GO" id="GO:0043024">
    <property type="term" value="F:ribosomal small subunit binding"/>
    <property type="evidence" value="ECO:0007669"/>
    <property type="project" value="TreeGrafter"/>
</dbReference>
<name>A0A6J7KXI1_9ZZZZ</name>
<dbReference type="GO" id="GO:0045900">
    <property type="term" value="P:negative regulation of translational elongation"/>
    <property type="evidence" value="ECO:0007669"/>
    <property type="project" value="TreeGrafter"/>
</dbReference>
<proteinExistence type="inferred from homology"/>
<dbReference type="PANTHER" id="PTHR33231">
    <property type="entry name" value="30S RIBOSOMAL PROTEIN"/>
    <property type="match status" value="1"/>
</dbReference>
<sequence>MEVNISAKNLTVSDRFRDYVDERAAKVDHLLHKATELAVKVTRISHSRNSSTEDQVELTVYGNGQVIRAEAQAQDKFSAFDIAYGKLTERLRRAADKRKIHRGLHGSPGVSELTANDFAELAVTPVSAEILLGIEPETPELDLGVSPVAIRRKDFHAEPMTQEDAIDAIELLGHDFFLFHDKATDKVSVLYKRRGWNYGVITLV</sequence>
<reference evidence="3" key="1">
    <citation type="submission" date="2020-05" db="EMBL/GenBank/DDBJ databases">
        <authorList>
            <person name="Chiriac C."/>
            <person name="Salcher M."/>
            <person name="Ghai R."/>
            <person name="Kavagutti S V."/>
        </authorList>
    </citation>
    <scope>NUCLEOTIDE SEQUENCE</scope>
</reference>
<dbReference type="InterPro" id="IPR032528">
    <property type="entry name" value="Ribosom_S30AE_C"/>
</dbReference>
<dbReference type="InterPro" id="IPR034694">
    <property type="entry name" value="HPF_long/plastid"/>
</dbReference>
<evidence type="ECO:0000256" key="1">
    <source>
        <dbReference type="ARBA" id="ARBA00022845"/>
    </source>
</evidence>
<dbReference type="HAMAP" id="MF_00839">
    <property type="entry name" value="HPF"/>
    <property type="match status" value="1"/>
</dbReference>
<gene>
    <name evidence="3" type="ORF">UFOPK3837_00959</name>
</gene>
<dbReference type="Pfam" id="PF02482">
    <property type="entry name" value="Ribosomal_S30AE"/>
    <property type="match status" value="1"/>
</dbReference>
<dbReference type="PANTHER" id="PTHR33231:SF1">
    <property type="entry name" value="30S RIBOSOMAL PROTEIN"/>
    <property type="match status" value="1"/>
</dbReference>
<dbReference type="CDD" id="cd00552">
    <property type="entry name" value="RaiA"/>
    <property type="match status" value="1"/>
</dbReference>
<evidence type="ECO:0000313" key="3">
    <source>
        <dbReference type="EMBL" id="CAB4959272.1"/>
    </source>
</evidence>
<dbReference type="Pfam" id="PF16321">
    <property type="entry name" value="Ribosom_S30AE_C"/>
    <property type="match status" value="1"/>
</dbReference>
<dbReference type="Gene3D" id="3.30.160.100">
    <property type="entry name" value="Ribosome hibernation promotion factor-like"/>
    <property type="match status" value="1"/>
</dbReference>
<dbReference type="InterPro" id="IPR003489">
    <property type="entry name" value="RHF/RaiA"/>
</dbReference>
<dbReference type="InterPro" id="IPR050574">
    <property type="entry name" value="HPF/YfiA_ribosome-assoc"/>
</dbReference>
<dbReference type="GO" id="GO:0022627">
    <property type="term" value="C:cytosolic small ribosomal subunit"/>
    <property type="evidence" value="ECO:0007669"/>
    <property type="project" value="TreeGrafter"/>
</dbReference>
<accession>A0A6J7KXI1</accession>